<evidence type="ECO:0000313" key="4">
    <source>
        <dbReference type="EMBL" id="PZR55220.1"/>
    </source>
</evidence>
<dbReference type="Proteomes" id="UP000248783">
    <property type="component" value="Unassembled WGS sequence"/>
</dbReference>
<keyword evidence="2" id="KW-0472">Membrane</keyword>
<protein>
    <submittedName>
        <fullName evidence="4">Phage tail tape measure protein</fullName>
    </submittedName>
</protein>
<keyword evidence="1" id="KW-0175">Coiled coil</keyword>
<evidence type="ECO:0000313" key="5">
    <source>
        <dbReference type="Proteomes" id="UP000248783"/>
    </source>
</evidence>
<evidence type="ECO:0000256" key="2">
    <source>
        <dbReference type="SAM" id="Phobius"/>
    </source>
</evidence>
<dbReference type="RefSeq" id="WP_111249584.1">
    <property type="nucleotide sequence ID" value="NZ_QKWH01000001.1"/>
</dbReference>
<evidence type="ECO:0000259" key="3">
    <source>
        <dbReference type="Pfam" id="PF10145"/>
    </source>
</evidence>
<proteinExistence type="predicted"/>
<comment type="caution">
    <text evidence="4">The sequence shown here is derived from an EMBL/GenBank/DDBJ whole genome shotgun (WGS) entry which is preliminary data.</text>
</comment>
<dbReference type="EMBL" id="QKWH01000001">
    <property type="protein sequence ID" value="PZR55220.1"/>
    <property type="molecule type" value="Genomic_DNA"/>
</dbReference>
<keyword evidence="2" id="KW-1133">Transmembrane helix</keyword>
<dbReference type="NCBIfam" id="TIGR01760">
    <property type="entry name" value="tape_meas_TP901"/>
    <property type="match status" value="1"/>
</dbReference>
<feature type="transmembrane region" description="Helical" evidence="2">
    <location>
        <begin position="545"/>
        <end position="567"/>
    </location>
</feature>
<feature type="transmembrane region" description="Helical" evidence="2">
    <location>
        <begin position="490"/>
        <end position="512"/>
    </location>
</feature>
<keyword evidence="2" id="KW-0812">Transmembrane</keyword>
<feature type="domain" description="Phage tail tape measure protein" evidence="3">
    <location>
        <begin position="192"/>
        <end position="352"/>
    </location>
</feature>
<keyword evidence="5" id="KW-1185">Reference proteome</keyword>
<dbReference type="Pfam" id="PF10145">
    <property type="entry name" value="PhageMin_Tail"/>
    <property type="match status" value="1"/>
</dbReference>
<reference evidence="4 5" key="1">
    <citation type="submission" date="2018-06" db="EMBL/GenBank/DDBJ databases">
        <title>Whole genome sequencing of a novel hydrocarbon degrading bacterial strain, PW21 isolated from oil contaminated produced water sample.</title>
        <authorList>
            <person name="Nagkirti P."/>
            <person name="Shaikh A."/>
            <person name="Gowdaman V."/>
            <person name="Engineer A.E."/>
            <person name="Dagar S."/>
            <person name="Dhakephalkar P.K."/>
        </authorList>
    </citation>
    <scope>NUCLEOTIDE SEQUENCE [LARGE SCALE GENOMIC DNA]</scope>
    <source>
        <strain evidence="4 5">PW21</strain>
    </source>
</reference>
<dbReference type="InterPro" id="IPR010090">
    <property type="entry name" value="Phage_tape_meas"/>
</dbReference>
<organism evidence="4 5">
    <name type="scientific">Xylanimonas oleitrophica</name>
    <dbReference type="NCBI Taxonomy" id="2607479"/>
    <lineage>
        <taxon>Bacteria</taxon>
        <taxon>Bacillati</taxon>
        <taxon>Actinomycetota</taxon>
        <taxon>Actinomycetes</taxon>
        <taxon>Micrococcales</taxon>
        <taxon>Promicromonosporaceae</taxon>
        <taxon>Xylanimonas</taxon>
    </lineage>
</organism>
<sequence length="1596" mass="165691">MTTRSYAIRLEAEYQAFVRGMDLAAKATDKVADAAEKAGQRVDRAQKAQADAAGRLRVAEQQLADARTRHGAQSTQAVAAEERVAKARRDVDKATKEVTAAEAAHRASMEQTSAAAAQQQTALGRLTTSVEQNRESWDRAGMALSAFGAITTATAGATVKAAVDWESAWTGVLKTVEGTPQQLAAVEAGLRGMARELPSSHTEIAAVAEAAGQLGISTGGIVQFTRTMIDLGETTNLSAEEAAMALAKFAAVMGTSESDIGRLGASVVGLGNNFATTEADIVAMSTRLSAAGAVAGFTEPQVLGLAAAMSSIGIEAEAGGTAMSQTIQTISKAVVEGSGDLQGFADLAGMSAERFASTWRSNPIVALDAVIGGLDAMNKAGGNTYGTLKDLNIAGIRQVGMLQGLATATGMATRAVGLANEEWEANTALVDEAGKRYDTAEAKMQIAKNAITDSAITVGQAFLPALAAGADAVAGLAEAFGALPAPMQQAIGGMTGLVGVTSLLAGGFLLTFPRVIETARAMRDIGAISPGTVDKLRRFGPALGALAKALGVAAAAFTAAQIAAAAFGEESDPRSAAEWTRILLDVSDAAELAAVQIKGIAGDSYNLREAFERVTDPGIMDRFDDFAGNLLGMNSSADLVTDELERMGQALASMYASDPAMATAKFQAYLDLTGASTAQLLELMPSFRDVLLEAENAQDMASQSASDLAEGMDGVGASANLSSDALDELAKRVQKTRESYDEASRSFINISGTYTEMLSAQQAKQEETAKKTAKSKGQEGDAWKKFVGDVKVSLSDYLAELDRQVQAQQNWQSNLMRLTDSLSASTIGYLQSLGPEAAGLVEQLTTASVEELARFDALTQETLAGASSEWVLEMERGMALVTAVMQSQGPEAAAALADSLAQGLRDGSTTVEAEAARLGATITEQVPGEWPVTFTGNTAEAEGAARGLRTTIEQEAGHVKPWTIAADATLAHQTLARLTSDIGAAKGTVEIEGHSGSAERVLYGLTAQVDQASGTVTIYGSDGEARTTLSNYKHAVDSTTGAVTITGEDSKGRAVTVRLTDWVSKQGGAIVVSARDNATPTIEAIKASLAGLSRTVTVGVNGTVSVGTSGLGGRQTFATGGYTGPGGKHEPAGIVHRDEYVVRKESRQSIERVAPGFLDALNERGADALGLGGYAGGGRVSATSRQYETQRDRAQAEMQRLWPQIQAAATRGDEDRKRSLDERFWAAEKRYNDAVAQLQAFAKDRAAYERTLSRGDILGQATGGLSSAQSLVDRLRTLDQDESLAYSSRVSLARMGEQAEKSFSRLYGTLTHVTDQLDAAKQRAAELQQISDRTASSLIGGFSLDSASGRDPWSGRPTGAGILASARDYASKVKSLSSKVGQLVSRGFAPAIVQEVGQAGVQGGLAMADALLSMSAAEVRALNGQYASIEQYAALTGQNVTSAFSKGGLSAANAQVIDLTRQQAQVEAQIAGVGKQIENLLAGVFGLPRRAKGGPTQAGQAYIVGEEGPELHVPRTSGYVLPADVTRSLAYASPAAGAGGGVTAVQVALDKGALAQAMAGTELTLLVDGQPMRAVVHAEMKQAADEAALAVGARRQ</sequence>
<evidence type="ECO:0000256" key="1">
    <source>
        <dbReference type="SAM" id="Coils"/>
    </source>
</evidence>
<accession>A0A2W5WVN1</accession>
<feature type="coiled-coil region" evidence="1">
    <location>
        <begin position="77"/>
        <end position="104"/>
    </location>
</feature>
<name>A0A2W5WVN1_9MICO</name>
<gene>
    <name evidence="4" type="ORF">DNL40_02295</name>
</gene>